<reference evidence="2 3" key="1">
    <citation type="journal article" date="2021" name="J. Hered.">
        <title>A chromosome-level genome assembly of the parasitoid wasp, Cotesia glomerata (Hymenoptera: Braconidae).</title>
        <authorList>
            <person name="Pinto B.J."/>
            <person name="Weis J.J."/>
            <person name="Gamble T."/>
            <person name="Ode P.J."/>
            <person name="Paul R."/>
            <person name="Zaspel J.M."/>
        </authorList>
    </citation>
    <scope>NUCLEOTIDE SEQUENCE [LARGE SCALE GENOMIC DNA]</scope>
    <source>
        <strain evidence="2">CgM1</strain>
    </source>
</reference>
<name>A0AAV7I1L3_COTGL</name>
<protein>
    <submittedName>
        <fullName evidence="2">Uncharacterized protein</fullName>
    </submittedName>
</protein>
<evidence type="ECO:0000256" key="1">
    <source>
        <dbReference type="SAM" id="Coils"/>
    </source>
</evidence>
<evidence type="ECO:0000313" key="3">
    <source>
        <dbReference type="Proteomes" id="UP000826195"/>
    </source>
</evidence>
<comment type="caution">
    <text evidence="2">The sequence shown here is derived from an EMBL/GenBank/DDBJ whole genome shotgun (WGS) entry which is preliminary data.</text>
</comment>
<dbReference type="Proteomes" id="UP000826195">
    <property type="component" value="Unassembled WGS sequence"/>
</dbReference>
<organism evidence="2 3">
    <name type="scientific">Cotesia glomerata</name>
    <name type="common">Lepidopteran parasitic wasp</name>
    <name type="synonym">Apanteles glomeratus</name>
    <dbReference type="NCBI Taxonomy" id="32391"/>
    <lineage>
        <taxon>Eukaryota</taxon>
        <taxon>Metazoa</taxon>
        <taxon>Ecdysozoa</taxon>
        <taxon>Arthropoda</taxon>
        <taxon>Hexapoda</taxon>
        <taxon>Insecta</taxon>
        <taxon>Pterygota</taxon>
        <taxon>Neoptera</taxon>
        <taxon>Endopterygota</taxon>
        <taxon>Hymenoptera</taxon>
        <taxon>Apocrita</taxon>
        <taxon>Ichneumonoidea</taxon>
        <taxon>Braconidae</taxon>
        <taxon>Microgastrinae</taxon>
        <taxon>Cotesia</taxon>
    </lineage>
</organism>
<dbReference type="EMBL" id="JAHXZJ010001492">
    <property type="protein sequence ID" value="KAH0552067.1"/>
    <property type="molecule type" value="Genomic_DNA"/>
</dbReference>
<gene>
    <name evidence="2" type="ORF">KQX54_004913</name>
</gene>
<dbReference type="AlphaFoldDB" id="A0AAV7I1L3"/>
<sequence>MASNMKRSRTEMLDNDKQNMHSAITNYCLAVRKAISNHRIGPALHYALRPLKTSQTGSIIDGKRTSIKLILKDLIYRRTFGLFVPEDEKISMDKLIAEDINLRELAHAYEKNIIHGELKTKVLKYDDKSITYYDFIMSCCDDKQLRLIVKNKSLIDAFENTFPNPALPTFTREFMIHPNFSDYSMDSFNADYFFFRKQISIRIEKTSRRLEQLEALKRVKNLRKAIPLPYELVIIIFEYFNYQDFKNFLQAFYL</sequence>
<accession>A0AAV7I1L3</accession>
<evidence type="ECO:0000313" key="2">
    <source>
        <dbReference type="EMBL" id="KAH0552067.1"/>
    </source>
</evidence>
<keyword evidence="3" id="KW-1185">Reference proteome</keyword>
<keyword evidence="1" id="KW-0175">Coiled coil</keyword>
<proteinExistence type="predicted"/>
<feature type="coiled-coil region" evidence="1">
    <location>
        <begin position="196"/>
        <end position="223"/>
    </location>
</feature>